<dbReference type="KEGG" id="dbk:DGMP_27840"/>
<protein>
    <recommendedName>
        <fullName evidence="3">ABC transporter ATP-binding protein</fullName>
    </recommendedName>
</protein>
<proteinExistence type="predicted"/>
<organism evidence="1 2">
    <name type="scientific">Desulfomarina profundi</name>
    <dbReference type="NCBI Taxonomy" id="2772557"/>
    <lineage>
        <taxon>Bacteria</taxon>
        <taxon>Pseudomonadati</taxon>
        <taxon>Thermodesulfobacteriota</taxon>
        <taxon>Desulfobulbia</taxon>
        <taxon>Desulfobulbales</taxon>
        <taxon>Desulfobulbaceae</taxon>
        <taxon>Desulfomarina</taxon>
    </lineage>
</organism>
<dbReference type="Proteomes" id="UP000826725">
    <property type="component" value="Chromosome"/>
</dbReference>
<gene>
    <name evidence="1" type="ORF">DGMP_27840</name>
</gene>
<accession>A0A8D5JSG5</accession>
<reference evidence="1" key="1">
    <citation type="submission" date="2020-09" db="EMBL/GenBank/DDBJ databases">
        <title>Desulfogranum mesoprofundum gen. nov., sp. nov., a novel mesophilic, sulfate-reducing chemolithoautotroph isolated from a deep-sea hydrothermal vent chimney in the Suiyo Seamount.</title>
        <authorList>
            <person name="Hashimoto Y."/>
            <person name="Nakagawa S."/>
        </authorList>
    </citation>
    <scope>NUCLEOTIDE SEQUENCE</scope>
    <source>
        <strain evidence="1">KT2</strain>
    </source>
</reference>
<evidence type="ECO:0000313" key="1">
    <source>
        <dbReference type="EMBL" id="BCL62091.1"/>
    </source>
</evidence>
<dbReference type="EMBL" id="AP024086">
    <property type="protein sequence ID" value="BCL62091.1"/>
    <property type="molecule type" value="Genomic_DNA"/>
</dbReference>
<evidence type="ECO:0000313" key="2">
    <source>
        <dbReference type="Proteomes" id="UP000826725"/>
    </source>
</evidence>
<sequence>MDEYALQIENLAKEYKVSGGMFRSRKTLKAVNGVSLAIPKGSILGLVGNPAVVKRLLPR</sequence>
<keyword evidence="2" id="KW-1185">Reference proteome</keyword>
<evidence type="ECO:0008006" key="3">
    <source>
        <dbReference type="Google" id="ProtNLM"/>
    </source>
</evidence>
<dbReference type="AlphaFoldDB" id="A0A8D5JSG5"/>
<name>A0A8D5JSG5_9BACT</name>